<comment type="caution">
    <text evidence="2">The sequence shown here is derived from an EMBL/GenBank/DDBJ whole genome shotgun (WGS) entry which is preliminary data.</text>
</comment>
<keyword evidence="1" id="KW-0732">Signal</keyword>
<protein>
    <submittedName>
        <fullName evidence="2">Uncharacterized protein</fullName>
    </submittedName>
</protein>
<evidence type="ECO:0000313" key="2">
    <source>
        <dbReference type="EMBL" id="TQV85056.1"/>
    </source>
</evidence>
<gene>
    <name evidence="2" type="ORF">FLL46_21960</name>
</gene>
<dbReference type="Proteomes" id="UP000315439">
    <property type="component" value="Unassembled WGS sequence"/>
</dbReference>
<sequence>MKKLMVGVVLANTIFGAFSASAAVQCRGEVSAERYTAPKEIKVGKKRNGYRWYKVHNEYYKEYNQYNQFTRAVEDIIRITDGKWGVRLDYNYESACKGASESHNQRLPNRILLIRQP</sequence>
<dbReference type="AlphaFoldDB" id="A0A545U6G5"/>
<reference evidence="2 3" key="1">
    <citation type="submission" date="2019-07" db="EMBL/GenBank/DDBJ databases">
        <title>Draft genome for Aliikangiella sp. M105.</title>
        <authorList>
            <person name="Wang G."/>
        </authorList>
    </citation>
    <scope>NUCLEOTIDE SEQUENCE [LARGE SCALE GENOMIC DNA]</scope>
    <source>
        <strain evidence="2 3">M105</strain>
    </source>
</reference>
<dbReference type="RefSeq" id="WP_142933748.1">
    <property type="nucleotide sequence ID" value="NZ_ML660169.1"/>
</dbReference>
<keyword evidence="3" id="KW-1185">Reference proteome</keyword>
<evidence type="ECO:0000256" key="1">
    <source>
        <dbReference type="SAM" id="SignalP"/>
    </source>
</evidence>
<accession>A0A545U6G5</accession>
<organism evidence="2 3">
    <name type="scientific">Aliikangiella coralliicola</name>
    <dbReference type="NCBI Taxonomy" id="2592383"/>
    <lineage>
        <taxon>Bacteria</taxon>
        <taxon>Pseudomonadati</taxon>
        <taxon>Pseudomonadota</taxon>
        <taxon>Gammaproteobacteria</taxon>
        <taxon>Oceanospirillales</taxon>
        <taxon>Pleioneaceae</taxon>
        <taxon>Aliikangiella</taxon>
    </lineage>
</organism>
<proteinExistence type="predicted"/>
<evidence type="ECO:0000313" key="3">
    <source>
        <dbReference type="Proteomes" id="UP000315439"/>
    </source>
</evidence>
<feature type="chain" id="PRO_5021963191" evidence="1">
    <location>
        <begin position="23"/>
        <end position="117"/>
    </location>
</feature>
<name>A0A545U6G5_9GAMM</name>
<dbReference type="EMBL" id="VIKS01000013">
    <property type="protein sequence ID" value="TQV85056.1"/>
    <property type="molecule type" value="Genomic_DNA"/>
</dbReference>
<feature type="signal peptide" evidence="1">
    <location>
        <begin position="1"/>
        <end position="22"/>
    </location>
</feature>